<evidence type="ECO:0000313" key="2">
    <source>
        <dbReference type="Proteomes" id="UP000315423"/>
    </source>
</evidence>
<protein>
    <submittedName>
        <fullName evidence="1">Phosphoribosylaminoimidazole carboxylase</fullName>
    </submittedName>
</protein>
<sequence length="143" mass="14422">GSTVKKTGGAIGIITAGTVDIPVAEEAKVIAVEMGVEVYTIYDVGAAGIHRLFGRIKEIIEPGVDCIVVAAGREGTLPTIISGIVDVPVIGVPVSSGYGAGGNGIAALYTMLQSCSVLTVVNIDAGFTAGAYAARIANMMAKR</sequence>
<name>A0AC61S9Z4_9EURY</name>
<dbReference type="EMBL" id="QYBA01000211">
    <property type="protein sequence ID" value="TKY91356.1"/>
    <property type="molecule type" value="Genomic_DNA"/>
</dbReference>
<feature type="non-terminal residue" evidence="1">
    <location>
        <position position="1"/>
    </location>
</feature>
<evidence type="ECO:0000313" key="1">
    <source>
        <dbReference type="EMBL" id="TKY91356.1"/>
    </source>
</evidence>
<gene>
    <name evidence="1" type="ORF">C5S46_06250</name>
</gene>
<comment type="caution">
    <text evidence="1">The sequence shown here is derived from an EMBL/GenBank/DDBJ whole genome shotgun (WGS) entry which is preliminary data.</text>
</comment>
<reference evidence="1" key="1">
    <citation type="submission" date="2018-09" db="EMBL/GenBank/DDBJ databases">
        <title>A genomic encyclopedia of anaerobic methanotrophic archaea.</title>
        <authorList>
            <person name="Skennerton C.T."/>
            <person name="Chadwick G.L."/>
            <person name="Laso-Perez R."/>
            <person name="Leu A.O."/>
            <person name="Speth D.R."/>
            <person name="Yu H."/>
            <person name="Morgan-Lang C."/>
            <person name="Hatzenpichler R."/>
            <person name="Goudeau D."/>
            <person name="Malmstrom R."/>
            <person name="Woyke T."/>
            <person name="Hallam S."/>
            <person name="Tyson G.W."/>
            <person name="Wegener G."/>
            <person name="Boetius A."/>
            <person name="Orphan V.J."/>
        </authorList>
    </citation>
    <scope>NUCLEOTIDE SEQUENCE</scope>
    <source>
        <strain evidence="1">CONS3730D10UFb2</strain>
    </source>
</reference>
<dbReference type="Proteomes" id="UP000315423">
    <property type="component" value="Unassembled WGS sequence"/>
</dbReference>
<organism evidence="1 2">
    <name type="scientific">Candidatus Methanomarinus sp</name>
    <dbReference type="NCBI Taxonomy" id="3386244"/>
    <lineage>
        <taxon>Archaea</taxon>
        <taxon>Methanobacteriati</taxon>
        <taxon>Methanobacteriota</taxon>
        <taxon>Stenosarchaea group</taxon>
        <taxon>Methanomicrobia</taxon>
        <taxon>Methanosarcinales</taxon>
        <taxon>ANME-2 cluster</taxon>
        <taxon>Candidatus Methanocomedenaceae</taxon>
        <taxon>Candidatus Methanomarinus</taxon>
    </lineage>
</organism>
<proteinExistence type="predicted"/>
<accession>A0AC61S9Z4</accession>